<keyword evidence="4 6" id="KW-1133">Transmembrane helix</keyword>
<evidence type="ECO:0000256" key="2">
    <source>
        <dbReference type="ARBA" id="ARBA00009399"/>
    </source>
</evidence>
<dbReference type="InterPro" id="IPR051401">
    <property type="entry name" value="GtrA_CellWall_Glycosyl"/>
</dbReference>
<dbReference type="Proteomes" id="UP000295500">
    <property type="component" value="Unassembled WGS sequence"/>
</dbReference>
<reference evidence="8 9" key="1">
    <citation type="submission" date="2019-03" db="EMBL/GenBank/DDBJ databases">
        <title>Genomic Encyclopedia of Type Strains, Phase IV (KMG-IV): sequencing the most valuable type-strain genomes for metagenomic binning, comparative biology and taxonomic classification.</title>
        <authorList>
            <person name="Goeker M."/>
        </authorList>
    </citation>
    <scope>NUCLEOTIDE SEQUENCE [LARGE SCALE GENOMIC DNA]</scope>
    <source>
        <strain evidence="8 9">DSM 28287</strain>
    </source>
</reference>
<feature type="transmembrane region" description="Helical" evidence="6">
    <location>
        <begin position="77"/>
        <end position="99"/>
    </location>
</feature>
<dbReference type="InterPro" id="IPR007267">
    <property type="entry name" value="GtrA_DPMS_TM"/>
</dbReference>
<dbReference type="Pfam" id="PF04138">
    <property type="entry name" value="GtrA_DPMS_TM"/>
    <property type="match status" value="1"/>
</dbReference>
<protein>
    <submittedName>
        <fullName evidence="8">Putative flippase GtrA</fullName>
    </submittedName>
</protein>
<accession>A0A4R6PX37</accession>
<comment type="subcellular location">
    <subcellularLocation>
        <location evidence="1">Membrane</location>
        <topology evidence="1">Multi-pass membrane protein</topology>
    </subcellularLocation>
</comment>
<dbReference type="EMBL" id="SNXO01000047">
    <property type="protein sequence ID" value="TDP49411.1"/>
    <property type="molecule type" value="Genomic_DNA"/>
</dbReference>
<evidence type="ECO:0000259" key="7">
    <source>
        <dbReference type="Pfam" id="PF04138"/>
    </source>
</evidence>
<dbReference type="GO" id="GO:0005886">
    <property type="term" value="C:plasma membrane"/>
    <property type="evidence" value="ECO:0007669"/>
    <property type="project" value="TreeGrafter"/>
</dbReference>
<evidence type="ECO:0000256" key="3">
    <source>
        <dbReference type="ARBA" id="ARBA00022692"/>
    </source>
</evidence>
<evidence type="ECO:0000256" key="1">
    <source>
        <dbReference type="ARBA" id="ARBA00004141"/>
    </source>
</evidence>
<dbReference type="PANTHER" id="PTHR38459:SF1">
    <property type="entry name" value="PROPHAGE BACTOPRENOL-LINKED GLUCOSE TRANSLOCASE HOMOLOG"/>
    <property type="match status" value="1"/>
</dbReference>
<evidence type="ECO:0000313" key="8">
    <source>
        <dbReference type="EMBL" id="TDP49411.1"/>
    </source>
</evidence>
<comment type="caution">
    <text evidence="8">The sequence shown here is derived from an EMBL/GenBank/DDBJ whole genome shotgun (WGS) entry which is preliminary data.</text>
</comment>
<feature type="domain" description="GtrA/DPMS transmembrane" evidence="7">
    <location>
        <begin position="20"/>
        <end position="133"/>
    </location>
</feature>
<dbReference type="PANTHER" id="PTHR38459">
    <property type="entry name" value="PROPHAGE BACTOPRENOL-LINKED GLUCOSE TRANSLOCASE HOMOLOG"/>
    <property type="match status" value="1"/>
</dbReference>
<evidence type="ECO:0000256" key="4">
    <source>
        <dbReference type="ARBA" id="ARBA00022989"/>
    </source>
</evidence>
<gene>
    <name evidence="8" type="ORF">EV211_1479</name>
</gene>
<evidence type="ECO:0000313" key="9">
    <source>
        <dbReference type="Proteomes" id="UP000295500"/>
    </source>
</evidence>
<dbReference type="AlphaFoldDB" id="A0A4R6PX37"/>
<name>A0A4R6PX37_9FIRM</name>
<proteinExistence type="inferred from homology"/>
<keyword evidence="5 6" id="KW-0472">Membrane</keyword>
<evidence type="ECO:0000256" key="5">
    <source>
        <dbReference type="ARBA" id="ARBA00023136"/>
    </source>
</evidence>
<feature type="transmembrane region" description="Helical" evidence="6">
    <location>
        <begin position="45"/>
        <end position="65"/>
    </location>
</feature>
<comment type="similarity">
    <text evidence="2">Belongs to the GtrA family.</text>
</comment>
<feature type="transmembrane region" description="Helical" evidence="6">
    <location>
        <begin position="111"/>
        <end position="128"/>
    </location>
</feature>
<dbReference type="RefSeq" id="WP_207668015.1">
    <property type="nucleotide sequence ID" value="NZ_CALCQM010000069.1"/>
</dbReference>
<keyword evidence="3 6" id="KW-0812">Transmembrane</keyword>
<sequence>MEEKNIYKPDAKETRSQIVKFFLFSVSAGIVETLSFTLLKIATPWSYWPCYLIALILSVLWNFTWNREFTFKSANNVPIAMFKVFLFYCVFTPASTWWGNALSTRAGWNDYVILGFTMAINLTSEYIYDRFVVYGNSMNTNKRARRQAEAESVVKEENNNG</sequence>
<organism evidence="8 9">
    <name type="scientific">Aminicella lysinilytica</name>
    <dbReference type="NCBI Taxonomy" id="433323"/>
    <lineage>
        <taxon>Bacteria</taxon>
        <taxon>Bacillati</taxon>
        <taxon>Bacillota</taxon>
        <taxon>Clostridia</taxon>
        <taxon>Peptostreptococcales</taxon>
        <taxon>Anaerovoracaceae</taxon>
        <taxon>Aminicella</taxon>
    </lineage>
</organism>
<feature type="transmembrane region" description="Helical" evidence="6">
    <location>
        <begin position="21"/>
        <end position="39"/>
    </location>
</feature>
<evidence type="ECO:0000256" key="6">
    <source>
        <dbReference type="SAM" id="Phobius"/>
    </source>
</evidence>
<dbReference type="GO" id="GO:0000271">
    <property type="term" value="P:polysaccharide biosynthetic process"/>
    <property type="evidence" value="ECO:0007669"/>
    <property type="project" value="InterPro"/>
</dbReference>
<keyword evidence="9" id="KW-1185">Reference proteome</keyword>